<dbReference type="RefSeq" id="WP_077411320.1">
    <property type="nucleotide sequence ID" value="NZ_JBHRTS010000003.1"/>
</dbReference>
<proteinExistence type="predicted"/>
<evidence type="ECO:0000259" key="5">
    <source>
        <dbReference type="Pfam" id="PF17827"/>
    </source>
</evidence>
<evidence type="ECO:0000256" key="3">
    <source>
        <dbReference type="ARBA" id="ARBA00022691"/>
    </source>
</evidence>
<dbReference type="Gene3D" id="1.10.8.10">
    <property type="entry name" value="DNA helicase RuvA subunit, C-terminal domain"/>
    <property type="match status" value="1"/>
</dbReference>
<dbReference type="Pfam" id="PF17827">
    <property type="entry name" value="PrmC_N"/>
    <property type="match status" value="1"/>
</dbReference>
<protein>
    <submittedName>
        <fullName evidence="6">50S ribosomal protein L3 N(5)-glutamine methyltransferase</fullName>
        <ecNumber evidence="6">2.1.1.298</ecNumber>
    </submittedName>
</protein>
<dbReference type="InterPro" id="IPR029063">
    <property type="entry name" value="SAM-dependent_MTases_sf"/>
</dbReference>
<dbReference type="CDD" id="cd02440">
    <property type="entry name" value="AdoMet_MTases"/>
    <property type="match status" value="1"/>
</dbReference>
<feature type="domain" description="Release factor glutamine methyltransferase N-terminal" evidence="5">
    <location>
        <begin position="17"/>
        <end position="82"/>
    </location>
</feature>
<dbReference type="GO" id="GO:0008168">
    <property type="term" value="F:methyltransferase activity"/>
    <property type="evidence" value="ECO:0007669"/>
    <property type="project" value="UniProtKB-KW"/>
</dbReference>
<dbReference type="EMBL" id="JBHRTS010000003">
    <property type="protein sequence ID" value="MFC3193886.1"/>
    <property type="molecule type" value="Genomic_DNA"/>
</dbReference>
<keyword evidence="6" id="KW-0689">Ribosomal protein</keyword>
<evidence type="ECO:0000313" key="7">
    <source>
        <dbReference type="Proteomes" id="UP001595533"/>
    </source>
</evidence>
<gene>
    <name evidence="6" type="primary">prmB</name>
    <name evidence="6" type="ORF">ACFODZ_06510</name>
</gene>
<keyword evidence="7" id="KW-1185">Reference proteome</keyword>
<accession>A0ABV7JB53</accession>
<comment type="caution">
    <text evidence="6">The sequence shown here is derived from an EMBL/GenBank/DDBJ whole genome shotgun (WGS) entry which is preliminary data.</text>
</comment>
<dbReference type="NCBIfam" id="TIGR00536">
    <property type="entry name" value="hemK_fam"/>
    <property type="match status" value="1"/>
</dbReference>
<organism evidence="6 7">
    <name type="scientific">Marinicella sediminis</name>
    <dbReference type="NCBI Taxonomy" id="1792834"/>
    <lineage>
        <taxon>Bacteria</taxon>
        <taxon>Pseudomonadati</taxon>
        <taxon>Pseudomonadota</taxon>
        <taxon>Gammaproteobacteria</taxon>
        <taxon>Lysobacterales</taxon>
        <taxon>Marinicellaceae</taxon>
        <taxon>Marinicella</taxon>
    </lineage>
</organism>
<dbReference type="GO" id="GO:0032259">
    <property type="term" value="P:methylation"/>
    <property type="evidence" value="ECO:0007669"/>
    <property type="project" value="UniProtKB-KW"/>
</dbReference>
<name>A0ABV7JB53_9GAMM</name>
<dbReference type="NCBIfam" id="TIGR03533">
    <property type="entry name" value="L3_gln_methyl"/>
    <property type="match status" value="1"/>
</dbReference>
<dbReference type="PANTHER" id="PTHR47806">
    <property type="entry name" value="50S RIBOSOMAL PROTEIN L3 GLUTAMINE METHYLTRANSFERASE"/>
    <property type="match status" value="1"/>
</dbReference>
<dbReference type="GO" id="GO:0005840">
    <property type="term" value="C:ribosome"/>
    <property type="evidence" value="ECO:0007669"/>
    <property type="project" value="UniProtKB-KW"/>
</dbReference>
<keyword evidence="6" id="KW-0687">Ribonucleoprotein</keyword>
<keyword evidence="1 6" id="KW-0489">Methyltransferase</keyword>
<evidence type="ECO:0000259" key="4">
    <source>
        <dbReference type="Pfam" id="PF05175"/>
    </source>
</evidence>
<dbReference type="PROSITE" id="PS00092">
    <property type="entry name" value="N6_MTASE"/>
    <property type="match status" value="1"/>
</dbReference>
<dbReference type="Pfam" id="PF05175">
    <property type="entry name" value="MTS"/>
    <property type="match status" value="1"/>
</dbReference>
<dbReference type="InterPro" id="IPR002052">
    <property type="entry name" value="DNA_methylase_N6_adenine_CS"/>
</dbReference>
<dbReference type="SUPFAM" id="SSF53335">
    <property type="entry name" value="S-adenosyl-L-methionine-dependent methyltransferases"/>
    <property type="match status" value="1"/>
</dbReference>
<dbReference type="InterPro" id="IPR004556">
    <property type="entry name" value="HemK-like"/>
</dbReference>
<sequence>MELQHIFDQSVAQLKAHDLFYGHGVADAEDEVILLLMHVMQVDFESLNQMQQALVTDEQQQQIARLLTERVSSRKPMAYLIGMSVFAGLIFRVDERVLIPRSPFVSLIDEGFAPWVDMSSVSRVLDMCTGSGCIGLAVAHYFPDTQVDLVDLSEPALDLARLNQDRLQLTDRTRCIHSDLFDSLEEERYDLIIANPPYVDEDEYRTLPDEYRHEPEMALVSDWQGMQLPVRILAAAAGYLSESGCLFLEVGYNDDVLNRCLPDVPITWVDLTAGGHGICVFSRRDLLKYQPQFSAFLKAHVT</sequence>
<dbReference type="InterPro" id="IPR040758">
    <property type="entry name" value="PrmC_N"/>
</dbReference>
<dbReference type="PIRSF" id="PIRSF037167">
    <property type="entry name" value="Mtase_YfcB_prd"/>
    <property type="match status" value="1"/>
</dbReference>
<dbReference type="Proteomes" id="UP001595533">
    <property type="component" value="Unassembled WGS sequence"/>
</dbReference>
<feature type="domain" description="Methyltransferase small" evidence="4">
    <location>
        <begin position="121"/>
        <end position="203"/>
    </location>
</feature>
<dbReference type="InterPro" id="IPR017127">
    <property type="entry name" value="Ribosome_uL3_MTase"/>
</dbReference>
<reference evidence="7" key="1">
    <citation type="journal article" date="2019" name="Int. J. Syst. Evol. Microbiol.">
        <title>The Global Catalogue of Microorganisms (GCM) 10K type strain sequencing project: providing services to taxonomists for standard genome sequencing and annotation.</title>
        <authorList>
            <consortium name="The Broad Institute Genomics Platform"/>
            <consortium name="The Broad Institute Genome Sequencing Center for Infectious Disease"/>
            <person name="Wu L."/>
            <person name="Ma J."/>
        </authorList>
    </citation>
    <scope>NUCLEOTIDE SEQUENCE [LARGE SCALE GENOMIC DNA]</scope>
    <source>
        <strain evidence="7">KCTC 42953</strain>
    </source>
</reference>
<keyword evidence="2 6" id="KW-0808">Transferase</keyword>
<dbReference type="PANTHER" id="PTHR47806:SF1">
    <property type="entry name" value="RIBOSOMAL PROTEIN UL3 GLUTAMINE METHYLTRANSFERASE"/>
    <property type="match status" value="1"/>
</dbReference>
<evidence type="ECO:0000256" key="2">
    <source>
        <dbReference type="ARBA" id="ARBA00022679"/>
    </source>
</evidence>
<keyword evidence="3" id="KW-0949">S-adenosyl-L-methionine</keyword>
<dbReference type="InterPro" id="IPR019874">
    <property type="entry name" value="RF_methyltr_PrmC"/>
</dbReference>
<dbReference type="InterPro" id="IPR007848">
    <property type="entry name" value="Small_mtfrase_dom"/>
</dbReference>
<dbReference type="EC" id="2.1.1.298" evidence="6"/>
<dbReference type="Gene3D" id="3.40.50.150">
    <property type="entry name" value="Vaccinia Virus protein VP39"/>
    <property type="match status" value="1"/>
</dbReference>
<dbReference type="NCBIfam" id="TIGR03534">
    <property type="entry name" value="RF_mod_PrmC"/>
    <property type="match status" value="1"/>
</dbReference>
<evidence type="ECO:0000256" key="1">
    <source>
        <dbReference type="ARBA" id="ARBA00022603"/>
    </source>
</evidence>
<evidence type="ECO:0000313" key="6">
    <source>
        <dbReference type="EMBL" id="MFC3193886.1"/>
    </source>
</evidence>